<dbReference type="InterPro" id="IPR005471">
    <property type="entry name" value="Tscrpt_reg_IclR_N"/>
</dbReference>
<keyword evidence="2" id="KW-0238">DNA-binding</keyword>
<reference evidence="8" key="1">
    <citation type="submission" date="2017-02" db="EMBL/GenBank/DDBJ databases">
        <title>Complete genome sequence of Cupriavidus necator strain NH9, a 3-chlorobenzoate degrader.</title>
        <authorList>
            <person name="Moriuchi R."/>
            <person name="Dohra H."/>
            <person name="Ogawa N."/>
        </authorList>
    </citation>
    <scope>NUCLEOTIDE SEQUENCE [LARGE SCALE GENOMIC DNA]</scope>
    <source>
        <strain evidence="8">NH9</strain>
    </source>
</reference>
<evidence type="ECO:0000256" key="1">
    <source>
        <dbReference type="ARBA" id="ARBA00023015"/>
    </source>
</evidence>
<keyword evidence="3" id="KW-0804">Transcription</keyword>
<dbReference type="Pfam" id="PF01614">
    <property type="entry name" value="IclR_C"/>
    <property type="match status" value="1"/>
</dbReference>
<dbReference type="GO" id="GO:0003677">
    <property type="term" value="F:DNA binding"/>
    <property type="evidence" value="ECO:0007669"/>
    <property type="project" value="UniProtKB-KW"/>
</dbReference>
<dbReference type="SUPFAM" id="SSF55781">
    <property type="entry name" value="GAF domain-like"/>
    <property type="match status" value="1"/>
</dbReference>
<dbReference type="RefSeq" id="WP_078196363.1">
    <property type="nucleotide sequence ID" value="NZ_CP017757.2"/>
</dbReference>
<feature type="domain" description="IclR-ED" evidence="6">
    <location>
        <begin position="82"/>
        <end position="274"/>
    </location>
</feature>
<evidence type="ECO:0000256" key="2">
    <source>
        <dbReference type="ARBA" id="ARBA00023125"/>
    </source>
</evidence>
<dbReference type="InterPro" id="IPR014757">
    <property type="entry name" value="Tscrpt_reg_IclR_C"/>
</dbReference>
<organism evidence="7 8">
    <name type="scientific">Cupriavidus necator</name>
    <name type="common">Alcaligenes eutrophus</name>
    <name type="synonym">Ralstonia eutropha</name>
    <dbReference type="NCBI Taxonomy" id="106590"/>
    <lineage>
        <taxon>Bacteria</taxon>
        <taxon>Pseudomonadati</taxon>
        <taxon>Pseudomonadota</taxon>
        <taxon>Betaproteobacteria</taxon>
        <taxon>Burkholderiales</taxon>
        <taxon>Burkholderiaceae</taxon>
        <taxon>Cupriavidus</taxon>
    </lineage>
</organism>
<dbReference type="EMBL" id="CP017757">
    <property type="protein sequence ID" value="AQV94087.1"/>
    <property type="molecule type" value="Genomic_DNA"/>
</dbReference>
<name>A0A1U9UNT1_CUPNE</name>
<dbReference type="Proteomes" id="UP000189627">
    <property type="component" value="Chromosome 1"/>
</dbReference>
<evidence type="ECO:0000313" key="8">
    <source>
        <dbReference type="Proteomes" id="UP000189627"/>
    </source>
</evidence>
<dbReference type="SMART" id="SM00346">
    <property type="entry name" value="HTH_ICLR"/>
    <property type="match status" value="1"/>
</dbReference>
<dbReference type="GO" id="GO:0045892">
    <property type="term" value="P:negative regulation of DNA-templated transcription"/>
    <property type="evidence" value="ECO:0007669"/>
    <property type="project" value="TreeGrafter"/>
</dbReference>
<dbReference type="InterPro" id="IPR050707">
    <property type="entry name" value="HTH_MetabolicPath_Reg"/>
</dbReference>
<dbReference type="OrthoDB" id="13103at2"/>
<evidence type="ECO:0000313" key="7">
    <source>
        <dbReference type="EMBL" id="AQV94087.1"/>
    </source>
</evidence>
<gene>
    <name evidence="7" type="ORF">BJN34_09320</name>
</gene>
<dbReference type="GO" id="GO:0003700">
    <property type="term" value="F:DNA-binding transcription factor activity"/>
    <property type="evidence" value="ECO:0007669"/>
    <property type="project" value="TreeGrafter"/>
</dbReference>
<dbReference type="SUPFAM" id="SSF46785">
    <property type="entry name" value="Winged helix' DNA-binding domain"/>
    <property type="match status" value="1"/>
</dbReference>
<evidence type="ECO:0000259" key="6">
    <source>
        <dbReference type="PROSITE" id="PS51078"/>
    </source>
</evidence>
<dbReference type="InterPro" id="IPR036388">
    <property type="entry name" value="WH-like_DNA-bd_sf"/>
</dbReference>
<evidence type="ECO:0000256" key="3">
    <source>
        <dbReference type="ARBA" id="ARBA00023163"/>
    </source>
</evidence>
<keyword evidence="1" id="KW-0805">Transcription regulation</keyword>
<evidence type="ECO:0000259" key="5">
    <source>
        <dbReference type="PROSITE" id="PS51077"/>
    </source>
</evidence>
<protein>
    <submittedName>
        <fullName evidence="7">IclR family transcriptional regulator</fullName>
    </submittedName>
</protein>
<feature type="domain" description="HTH iclR-type" evidence="5">
    <location>
        <begin position="26"/>
        <end position="88"/>
    </location>
</feature>
<dbReference type="PANTHER" id="PTHR30136">
    <property type="entry name" value="HELIX-TURN-HELIX TRANSCRIPTIONAL REGULATOR, ICLR FAMILY"/>
    <property type="match status" value="1"/>
</dbReference>
<dbReference type="InterPro" id="IPR029016">
    <property type="entry name" value="GAF-like_dom_sf"/>
</dbReference>
<evidence type="ECO:0000256" key="4">
    <source>
        <dbReference type="SAM" id="MobiDB-lite"/>
    </source>
</evidence>
<sequence length="297" mass="31924">MTKNTLNQKPRRPSLRAKGDEGAAVTGSLARGLQVLDVLTQANGYMTLSDIAAETGLDASTAHRLLQTLVEHGYAVREEIQKRYLPGPLALSPLSLFHPLTQLRRESAPTLSSCQRSVGGATVALVLFIGSERLVVDFVQGTNPLSPYYDTWLKSPLHGSASGKLLLAWMTAEQRERLLGPGPYEAHTSKTITEPAVLAQELNLVRMQGYAVARDDYYDGLVAIGAPLTHQNELQPLGGLIVTAPSDAVAAEAEEAISAQLKAASKLLMNGAPSLQILRQWTGRGAARRHLVNTSFA</sequence>
<dbReference type="PANTHER" id="PTHR30136:SF24">
    <property type="entry name" value="HTH-TYPE TRANSCRIPTIONAL REPRESSOR ALLR"/>
    <property type="match status" value="1"/>
</dbReference>
<dbReference type="Pfam" id="PF09339">
    <property type="entry name" value="HTH_IclR"/>
    <property type="match status" value="1"/>
</dbReference>
<dbReference type="InterPro" id="IPR036390">
    <property type="entry name" value="WH_DNA-bd_sf"/>
</dbReference>
<dbReference type="Gene3D" id="3.30.450.40">
    <property type="match status" value="1"/>
</dbReference>
<dbReference type="KEGG" id="cuh:BJN34_09320"/>
<dbReference type="PROSITE" id="PS51077">
    <property type="entry name" value="HTH_ICLR"/>
    <property type="match status" value="1"/>
</dbReference>
<feature type="region of interest" description="Disordered" evidence="4">
    <location>
        <begin position="1"/>
        <end position="21"/>
    </location>
</feature>
<proteinExistence type="predicted"/>
<dbReference type="AlphaFoldDB" id="A0A1U9UNT1"/>
<accession>A0A1U9UNT1</accession>
<dbReference type="Gene3D" id="1.10.10.10">
    <property type="entry name" value="Winged helix-like DNA-binding domain superfamily/Winged helix DNA-binding domain"/>
    <property type="match status" value="1"/>
</dbReference>
<dbReference type="PROSITE" id="PS51078">
    <property type="entry name" value="ICLR_ED"/>
    <property type="match status" value="1"/>
</dbReference>